<dbReference type="InterPro" id="IPR045266">
    <property type="entry name" value="DOH_DOMON"/>
</dbReference>
<protein>
    <recommendedName>
        <fullName evidence="10">DOMON domain-containing protein</fullName>
    </recommendedName>
</protein>
<reference evidence="11" key="1">
    <citation type="submission" date="2018-11" db="EMBL/GenBank/DDBJ databases">
        <authorList>
            <person name="Alioto T."/>
            <person name="Alioto T."/>
        </authorList>
    </citation>
    <scope>NUCLEOTIDE SEQUENCE</scope>
</reference>
<evidence type="ECO:0000313" key="11">
    <source>
        <dbReference type="EMBL" id="VDH93561.1"/>
    </source>
</evidence>
<dbReference type="FunFam" id="2.60.120.230:FF:000001">
    <property type="entry name" value="Monooxygenase, DBH-like 1"/>
    <property type="match status" value="1"/>
</dbReference>
<dbReference type="SUPFAM" id="SSF49742">
    <property type="entry name" value="PHM/PNGase F"/>
    <property type="match status" value="2"/>
</dbReference>
<dbReference type="InterPro" id="IPR005018">
    <property type="entry name" value="DOMON_domain"/>
</dbReference>
<dbReference type="OrthoDB" id="10003276at2759"/>
<dbReference type="GO" id="GO:0005507">
    <property type="term" value="F:copper ion binding"/>
    <property type="evidence" value="ECO:0007669"/>
    <property type="project" value="InterPro"/>
</dbReference>
<dbReference type="InterPro" id="IPR024548">
    <property type="entry name" value="Cu2_monoox_C"/>
</dbReference>
<dbReference type="SUPFAM" id="SSF49344">
    <property type="entry name" value="CBD9-like"/>
    <property type="match status" value="1"/>
</dbReference>
<evidence type="ECO:0000256" key="8">
    <source>
        <dbReference type="ARBA" id="ARBA00023180"/>
    </source>
</evidence>
<evidence type="ECO:0000256" key="7">
    <source>
        <dbReference type="ARBA" id="ARBA00023157"/>
    </source>
</evidence>
<dbReference type="AlphaFoldDB" id="A0A8B6BP21"/>
<dbReference type="InterPro" id="IPR000945">
    <property type="entry name" value="DBH-like"/>
</dbReference>
<keyword evidence="3" id="KW-0479">Metal-binding</keyword>
<keyword evidence="8" id="KW-0325">Glycoprotein</keyword>
<dbReference type="Gene3D" id="2.60.120.230">
    <property type="match status" value="1"/>
</dbReference>
<keyword evidence="5" id="KW-0186">Copper</keyword>
<dbReference type="PANTHER" id="PTHR10157:SF23">
    <property type="entry name" value="MOXD1 HOMOLOG 1"/>
    <property type="match status" value="1"/>
</dbReference>
<comment type="cofactor">
    <cofactor evidence="1">
        <name>Cu(2+)</name>
        <dbReference type="ChEBI" id="CHEBI:29036"/>
    </cofactor>
</comment>
<keyword evidence="9" id="KW-0732">Signal</keyword>
<dbReference type="CDD" id="cd09631">
    <property type="entry name" value="DOMON_DOH"/>
    <property type="match status" value="1"/>
</dbReference>
<dbReference type="GO" id="GO:0006589">
    <property type="term" value="P:octopamine biosynthetic process"/>
    <property type="evidence" value="ECO:0007669"/>
    <property type="project" value="TreeGrafter"/>
</dbReference>
<dbReference type="InterPro" id="IPR000323">
    <property type="entry name" value="Cu2_ascorb_mOase_N"/>
</dbReference>
<evidence type="ECO:0000259" key="10">
    <source>
        <dbReference type="PROSITE" id="PS50836"/>
    </source>
</evidence>
<dbReference type="Pfam" id="PF03351">
    <property type="entry name" value="DOMON"/>
    <property type="match status" value="1"/>
</dbReference>
<dbReference type="Pfam" id="PF03712">
    <property type="entry name" value="Cu2_monoox_C"/>
    <property type="match status" value="1"/>
</dbReference>
<keyword evidence="12" id="KW-1185">Reference proteome</keyword>
<name>A0A8B6BP21_MYTGA</name>
<feature type="domain" description="DOMON" evidence="10">
    <location>
        <begin position="48"/>
        <end position="162"/>
    </location>
</feature>
<dbReference type="GO" id="GO:0005615">
    <property type="term" value="C:extracellular space"/>
    <property type="evidence" value="ECO:0007669"/>
    <property type="project" value="TreeGrafter"/>
</dbReference>
<dbReference type="GO" id="GO:0004500">
    <property type="term" value="F:dopamine beta-monooxygenase activity"/>
    <property type="evidence" value="ECO:0007669"/>
    <property type="project" value="InterPro"/>
</dbReference>
<dbReference type="Proteomes" id="UP000596742">
    <property type="component" value="Unassembled WGS sequence"/>
</dbReference>
<dbReference type="EMBL" id="UYJE01000471">
    <property type="protein sequence ID" value="VDH93561.1"/>
    <property type="molecule type" value="Genomic_DNA"/>
</dbReference>
<dbReference type="PRINTS" id="PR00767">
    <property type="entry name" value="DBMONOXGNASE"/>
</dbReference>
<comment type="similarity">
    <text evidence="2">Belongs to the copper type II ascorbate-dependent monooxygenase family.</text>
</comment>
<gene>
    <name evidence="11" type="ORF">MGAL_10B074188</name>
</gene>
<evidence type="ECO:0000256" key="4">
    <source>
        <dbReference type="ARBA" id="ARBA00023002"/>
    </source>
</evidence>
<evidence type="ECO:0000256" key="3">
    <source>
        <dbReference type="ARBA" id="ARBA00022723"/>
    </source>
</evidence>
<keyword evidence="4" id="KW-0560">Oxidoreductase</keyword>
<dbReference type="InterPro" id="IPR008977">
    <property type="entry name" value="PHM/PNGase_F_dom_sf"/>
</dbReference>
<evidence type="ECO:0000256" key="1">
    <source>
        <dbReference type="ARBA" id="ARBA00001973"/>
    </source>
</evidence>
<proteinExistence type="inferred from homology"/>
<dbReference type="InterPro" id="IPR036939">
    <property type="entry name" value="Cu2_ascorb_mOase_N_sf"/>
</dbReference>
<dbReference type="FunFam" id="2.60.120.310:FF:000004">
    <property type="entry name" value="DBH-like monooxygenase protein 1"/>
    <property type="match status" value="1"/>
</dbReference>
<dbReference type="PROSITE" id="PS50836">
    <property type="entry name" value="DOMON"/>
    <property type="match status" value="1"/>
</dbReference>
<feature type="signal peptide" evidence="9">
    <location>
        <begin position="1"/>
        <end position="18"/>
    </location>
</feature>
<keyword evidence="7" id="KW-1015">Disulfide bond</keyword>
<dbReference type="SMART" id="SM00664">
    <property type="entry name" value="DoH"/>
    <property type="match status" value="1"/>
</dbReference>
<dbReference type="GO" id="GO:0030667">
    <property type="term" value="C:secretory granule membrane"/>
    <property type="evidence" value="ECO:0007669"/>
    <property type="project" value="TreeGrafter"/>
</dbReference>
<dbReference type="Pfam" id="PF01082">
    <property type="entry name" value="Cu2_monooxygen"/>
    <property type="match status" value="1"/>
</dbReference>
<dbReference type="PANTHER" id="PTHR10157">
    <property type="entry name" value="DOPAMINE BETA HYDROXYLASE RELATED"/>
    <property type="match status" value="1"/>
</dbReference>
<evidence type="ECO:0000313" key="12">
    <source>
        <dbReference type="Proteomes" id="UP000596742"/>
    </source>
</evidence>
<dbReference type="InterPro" id="IPR028460">
    <property type="entry name" value="Tbh/DBH"/>
</dbReference>
<dbReference type="Gene3D" id="2.60.120.310">
    <property type="entry name" value="Copper type II, ascorbate-dependent monooxygenase, N-terminal domain"/>
    <property type="match status" value="1"/>
</dbReference>
<sequence>MQRAIYFAFLYLFGTSIGNPNAVTQHVSPSKPTPTEIFGNSWQLDSDGSYWLFWKTNATHITFETHVKTKGYVGFGLSSNGKMFPSDVVVGWVDSNGTAHFKDCHTEGHYAPTIDVSQDWMLLQGLEDNFGTVLKFVRKLDTCDDKDYQITDNTIKVIYSYHPDDPASFDTLPWHGANRRGAKSLMLLSAVKANDYQLPPDAEQFDILHNNFHVPANTDTTYQCTIFKVPEKPSKRHMIRFEPIITRGNEDVVHHFVVYSCPTATDDDEGSVFNCYGVKPKKFEKCNDVMLAWAVGGVGYDFPHNAGFSLNAPGDPRYLLLETHFTNPTLKSGIVDSSGFRITVTPTLRQYDAGMLEIGAMVNNLQFIPPYEKGFVSKSHCHEDCIKMAVGNQTNSLKVFGVLLHAHLLGAKLTARHFRGDRELEPFSKDDNYDFDYQDFRAMKQEREIKYGDSLAMDCTYDSSSRTKPTVGGLPTTSEMCLAFLFYYPKVNVTFCLSQPNYDQLSSVPWHAVKQLNTWDWKDKSVRDNFNEIVDNSTYNYICYGLDKSANIHFKQGNFHLPEPTKYAPPPRQCPSGH</sequence>
<feature type="chain" id="PRO_5032964414" description="DOMON domain-containing protein" evidence="9">
    <location>
        <begin position="19"/>
        <end position="578"/>
    </location>
</feature>
<evidence type="ECO:0000256" key="2">
    <source>
        <dbReference type="ARBA" id="ARBA00010676"/>
    </source>
</evidence>
<accession>A0A8B6BP21</accession>
<comment type="caution">
    <text evidence="11">The sequence shown here is derived from an EMBL/GenBank/DDBJ whole genome shotgun (WGS) entry which is preliminary data.</text>
</comment>
<organism evidence="11 12">
    <name type="scientific">Mytilus galloprovincialis</name>
    <name type="common">Mediterranean mussel</name>
    <dbReference type="NCBI Taxonomy" id="29158"/>
    <lineage>
        <taxon>Eukaryota</taxon>
        <taxon>Metazoa</taxon>
        <taxon>Spiralia</taxon>
        <taxon>Lophotrochozoa</taxon>
        <taxon>Mollusca</taxon>
        <taxon>Bivalvia</taxon>
        <taxon>Autobranchia</taxon>
        <taxon>Pteriomorphia</taxon>
        <taxon>Mytilida</taxon>
        <taxon>Mytiloidea</taxon>
        <taxon>Mytilidae</taxon>
        <taxon>Mytilinae</taxon>
        <taxon>Mytilus</taxon>
    </lineage>
</organism>
<evidence type="ECO:0000256" key="6">
    <source>
        <dbReference type="ARBA" id="ARBA00023033"/>
    </source>
</evidence>
<dbReference type="InterPro" id="IPR014784">
    <property type="entry name" value="Cu2_ascorb_mOase-like_C"/>
</dbReference>
<keyword evidence="6" id="KW-0503">Monooxygenase</keyword>
<dbReference type="GO" id="GO:0042420">
    <property type="term" value="P:dopamine catabolic process"/>
    <property type="evidence" value="ECO:0007669"/>
    <property type="project" value="TreeGrafter"/>
</dbReference>
<evidence type="ECO:0000256" key="5">
    <source>
        <dbReference type="ARBA" id="ARBA00023008"/>
    </source>
</evidence>
<evidence type="ECO:0000256" key="9">
    <source>
        <dbReference type="SAM" id="SignalP"/>
    </source>
</evidence>
<dbReference type="GO" id="GO:0042421">
    <property type="term" value="P:norepinephrine biosynthetic process"/>
    <property type="evidence" value="ECO:0007669"/>
    <property type="project" value="TreeGrafter"/>
</dbReference>